<dbReference type="VEuPathDB" id="FungiDB:M747DRAFT_303912"/>
<dbReference type="EMBL" id="KZ851908">
    <property type="protein sequence ID" value="RDH22260.1"/>
    <property type="molecule type" value="Genomic_DNA"/>
</dbReference>
<proteinExistence type="predicted"/>
<feature type="compositionally biased region" description="Basic residues" evidence="1">
    <location>
        <begin position="294"/>
        <end position="304"/>
    </location>
</feature>
<sequence length="304" mass="34359">MNIEDSKYENISYLPMGPFVQQIDNNYTSQSLSYQDANLASCRFLGKLRSRLQKPIRITYFPDIEVLLIKAPILALETVPQSQLMRPQQFHIKPGFHLPHWWFMERVSPVAKPPSLLISRGCLLSPRAPVIYKGETVTFANVLAAPATKGPVLLRVHTRTSGMFLSRSRSGSRSGLRHNSWICLRQFHAVGIGLDWALDMEHRTSELAIVTVPRLGLLLLIGFVRLPNSKGMRLQPDNTLKVFFDTENLSPDSAWSAVVTDSISFTPLRSLYYQHHPSVRQGRARLEDTSRRVGTPRHPIRGPG</sequence>
<accession>A0A370C7U8</accession>
<evidence type="ECO:0000313" key="3">
    <source>
        <dbReference type="Proteomes" id="UP000253845"/>
    </source>
</evidence>
<protein>
    <submittedName>
        <fullName evidence="2">Uncharacterized protein</fullName>
    </submittedName>
</protein>
<dbReference type="Proteomes" id="UP000253845">
    <property type="component" value="Unassembled WGS sequence"/>
</dbReference>
<gene>
    <name evidence="2" type="ORF">M747DRAFT_303912</name>
</gene>
<organism evidence="2 3">
    <name type="scientific">Aspergillus niger ATCC 13496</name>
    <dbReference type="NCBI Taxonomy" id="1353008"/>
    <lineage>
        <taxon>Eukaryota</taxon>
        <taxon>Fungi</taxon>
        <taxon>Dikarya</taxon>
        <taxon>Ascomycota</taxon>
        <taxon>Pezizomycotina</taxon>
        <taxon>Eurotiomycetes</taxon>
        <taxon>Eurotiomycetidae</taxon>
        <taxon>Eurotiales</taxon>
        <taxon>Aspergillaceae</taxon>
        <taxon>Aspergillus</taxon>
        <taxon>Aspergillus subgen. Circumdati</taxon>
    </lineage>
</organism>
<dbReference type="AlphaFoldDB" id="A0A370C7U8"/>
<feature type="region of interest" description="Disordered" evidence="1">
    <location>
        <begin position="281"/>
        <end position="304"/>
    </location>
</feature>
<evidence type="ECO:0000313" key="2">
    <source>
        <dbReference type="EMBL" id="RDH22260.1"/>
    </source>
</evidence>
<reference evidence="2 3" key="1">
    <citation type="submission" date="2018-07" db="EMBL/GenBank/DDBJ databases">
        <title>Section-level genome sequencing of Aspergillus section Nigri to investigate inter- and intra-species variation.</title>
        <authorList>
            <consortium name="DOE Joint Genome Institute"/>
            <person name="Vesth T.C."/>
            <person name="Nybo J.L."/>
            <person name="Theobald S."/>
            <person name="Frisvad J.C."/>
            <person name="Larsen T.O."/>
            <person name="Nielsen K.F."/>
            <person name="Hoof J.B."/>
            <person name="Brandl J."/>
            <person name="Salamov A."/>
            <person name="Riley R."/>
            <person name="Gladden J.M."/>
            <person name="Phatale P."/>
            <person name="Nielsen M.T."/>
            <person name="Lyhne E.K."/>
            <person name="Kogle M.E."/>
            <person name="Strasser K."/>
            <person name="McDonnell E."/>
            <person name="Barry K."/>
            <person name="Clum A."/>
            <person name="Chen C."/>
            <person name="Nolan M."/>
            <person name="Sandor L."/>
            <person name="Kuo A."/>
            <person name="Lipzen A."/>
            <person name="Hainaut M."/>
            <person name="Drula E."/>
            <person name="Tsang A."/>
            <person name="Magnuson J.K."/>
            <person name="Henrissat B."/>
            <person name="Wiebenga A."/>
            <person name="Simmons B.A."/>
            <person name="Makela M.R."/>
            <person name="De vries R.P."/>
            <person name="Grigoriev I.V."/>
            <person name="Mortensen U.H."/>
            <person name="Baker S.E."/>
            <person name="Andersen M.R."/>
        </authorList>
    </citation>
    <scope>NUCLEOTIDE SEQUENCE [LARGE SCALE GENOMIC DNA]</scope>
    <source>
        <strain evidence="2 3">ATCC 13496</strain>
    </source>
</reference>
<name>A0A370C7U8_ASPNG</name>
<evidence type="ECO:0000256" key="1">
    <source>
        <dbReference type="SAM" id="MobiDB-lite"/>
    </source>
</evidence>